<feature type="transmembrane region" description="Helical" evidence="7">
    <location>
        <begin position="440"/>
        <end position="458"/>
    </location>
</feature>
<feature type="transmembrane region" description="Helical" evidence="7">
    <location>
        <begin position="360"/>
        <end position="387"/>
    </location>
</feature>
<feature type="transmembrane region" description="Helical" evidence="7">
    <location>
        <begin position="12"/>
        <end position="31"/>
    </location>
</feature>
<dbReference type="RefSeq" id="WP_236402919.1">
    <property type="nucleotide sequence ID" value="NZ_JAKJHZ010000009.1"/>
</dbReference>
<evidence type="ECO:0000256" key="2">
    <source>
        <dbReference type="ARBA" id="ARBA00006434"/>
    </source>
</evidence>
<evidence type="ECO:0000313" key="9">
    <source>
        <dbReference type="Proteomes" id="UP001201161"/>
    </source>
</evidence>
<keyword evidence="5 7" id="KW-0472">Membrane</keyword>
<feature type="transmembrane region" description="Helical" evidence="7">
    <location>
        <begin position="51"/>
        <end position="72"/>
    </location>
</feature>
<name>A0ABS9HEB3_9ACTN</name>
<evidence type="ECO:0000256" key="5">
    <source>
        <dbReference type="ARBA" id="ARBA00023136"/>
    </source>
</evidence>
<feature type="transmembrane region" description="Helical" evidence="7">
    <location>
        <begin position="84"/>
        <end position="105"/>
    </location>
</feature>
<dbReference type="PANTHER" id="PTHR11819">
    <property type="entry name" value="SOLUTE CARRIER FAMILY 5"/>
    <property type="match status" value="1"/>
</dbReference>
<keyword evidence="4 7" id="KW-1133">Transmembrane helix</keyword>
<dbReference type="InterPro" id="IPR001734">
    <property type="entry name" value="Na/solute_symporter"/>
</dbReference>
<reference evidence="8 9" key="1">
    <citation type="submission" date="2022-01" db="EMBL/GenBank/DDBJ databases">
        <title>Nocardioides sp. nov., an actinomycete isolated from mining soil.</title>
        <authorList>
            <person name="Liu L."/>
        </authorList>
    </citation>
    <scope>NUCLEOTIDE SEQUENCE [LARGE SCALE GENOMIC DNA]</scope>
    <source>
        <strain evidence="8 9">KLBMP 9356</strain>
    </source>
</reference>
<feature type="transmembrane region" description="Helical" evidence="7">
    <location>
        <begin position="408"/>
        <end position="428"/>
    </location>
</feature>
<feature type="transmembrane region" description="Helical" evidence="7">
    <location>
        <begin position="465"/>
        <end position="489"/>
    </location>
</feature>
<dbReference type="PANTHER" id="PTHR11819:SF195">
    <property type="entry name" value="SODIUM_GLUCOSE COTRANSPORTER 4"/>
    <property type="match status" value="1"/>
</dbReference>
<comment type="similarity">
    <text evidence="2 6">Belongs to the sodium:solute symporter (SSF) (TC 2.A.21) family.</text>
</comment>
<evidence type="ECO:0000256" key="6">
    <source>
        <dbReference type="RuleBase" id="RU362091"/>
    </source>
</evidence>
<evidence type="ECO:0000256" key="3">
    <source>
        <dbReference type="ARBA" id="ARBA00022692"/>
    </source>
</evidence>
<sequence length="572" mass="60868">MSSDTLINASWLDYLLVAIYFAFVLGIGVMARRSVSDSIDFFLSGRSLPAWVTGLAFISANLGAVEIMGMSANGAEIGLPTVHYFWVGAVPAMLFLGVVMMPFYYGSKVRSVPEFMYRRFGTGAHLVNAISFAVAQLLIAGVNLALLAGIVHALLGWPIWIALVVAGAIVLSYITLGGLSAAIYNEVLQFFVIVASLLPLTLIGLHRVGGWDGLTEKITAAADKAPASAEVAPAAQQLESWPGQALSGFDSSLLSVIGIVFGLGFVLSFGYWTTNFVEVQRAMASDSISAARKTPIIGAFPKMFIPFIVIVPGMISAVLVQEMVDLKNGGTPAGGASGDGVAYNDALLLLLMRDVLPNGLLGLAIAGLLAAFMAGMAANISAFNTVFSYDLWQRYIRRDHSDDYYLRIGRLATVAATVIAIFTARIAMGYTNVMDYLQTLFGFFNAPLFATFILGMFWKRMTPTAGWVGLVAGTLSAIAVDRLAAAGVIDLPGQGAAFLAASTAFVVDIVLSVVVSLVTKPKPASELRGLVYSETPREDRTDPDEAAMPWWRRTVPLAGIALAMVVVLNIAF</sequence>
<feature type="transmembrane region" description="Helical" evidence="7">
    <location>
        <begin position="157"/>
        <end position="176"/>
    </location>
</feature>
<accession>A0ABS9HEB3</accession>
<gene>
    <name evidence="8" type="ORF">L2K70_14635</name>
</gene>
<dbReference type="Pfam" id="PF00474">
    <property type="entry name" value="SSF"/>
    <property type="match status" value="1"/>
</dbReference>
<feature type="transmembrane region" description="Helical" evidence="7">
    <location>
        <begin position="126"/>
        <end position="151"/>
    </location>
</feature>
<evidence type="ECO:0000256" key="1">
    <source>
        <dbReference type="ARBA" id="ARBA00004141"/>
    </source>
</evidence>
<dbReference type="PROSITE" id="PS50283">
    <property type="entry name" value="NA_SOLUT_SYMP_3"/>
    <property type="match status" value="1"/>
</dbReference>
<dbReference type="CDD" id="cd11478">
    <property type="entry name" value="SLC5sbd_u2"/>
    <property type="match status" value="1"/>
</dbReference>
<dbReference type="NCBIfam" id="TIGR00813">
    <property type="entry name" value="sss"/>
    <property type="match status" value="1"/>
</dbReference>
<dbReference type="Proteomes" id="UP001201161">
    <property type="component" value="Unassembled WGS sequence"/>
</dbReference>
<keyword evidence="9" id="KW-1185">Reference proteome</keyword>
<dbReference type="Gene3D" id="1.20.1730.10">
    <property type="entry name" value="Sodium/glucose cotransporter"/>
    <property type="match status" value="1"/>
</dbReference>
<keyword evidence="3 7" id="KW-0812">Transmembrane</keyword>
<evidence type="ECO:0000313" key="8">
    <source>
        <dbReference type="EMBL" id="MCF6378849.1"/>
    </source>
</evidence>
<organism evidence="8 9">
    <name type="scientific">Nocardioides potassii</name>
    <dbReference type="NCBI Taxonomy" id="2911371"/>
    <lineage>
        <taxon>Bacteria</taxon>
        <taxon>Bacillati</taxon>
        <taxon>Actinomycetota</taxon>
        <taxon>Actinomycetes</taxon>
        <taxon>Propionibacteriales</taxon>
        <taxon>Nocardioidaceae</taxon>
        <taxon>Nocardioides</taxon>
    </lineage>
</organism>
<comment type="subcellular location">
    <subcellularLocation>
        <location evidence="1">Membrane</location>
        <topology evidence="1">Multi-pass membrane protein</topology>
    </subcellularLocation>
</comment>
<evidence type="ECO:0000256" key="4">
    <source>
        <dbReference type="ARBA" id="ARBA00022989"/>
    </source>
</evidence>
<comment type="caution">
    <text evidence="8">The sequence shown here is derived from an EMBL/GenBank/DDBJ whole genome shotgun (WGS) entry which is preliminary data.</text>
</comment>
<feature type="transmembrane region" description="Helical" evidence="7">
    <location>
        <begin position="495"/>
        <end position="518"/>
    </location>
</feature>
<feature type="transmembrane region" description="Helical" evidence="7">
    <location>
        <begin position="295"/>
        <end position="320"/>
    </location>
</feature>
<dbReference type="EMBL" id="JAKJHZ010000009">
    <property type="protein sequence ID" value="MCF6378849.1"/>
    <property type="molecule type" value="Genomic_DNA"/>
</dbReference>
<protein>
    <submittedName>
        <fullName evidence="8">Sodium:solute symporter family protein</fullName>
    </submittedName>
</protein>
<feature type="transmembrane region" description="Helical" evidence="7">
    <location>
        <begin position="554"/>
        <end position="571"/>
    </location>
</feature>
<dbReference type="InterPro" id="IPR038377">
    <property type="entry name" value="Na/Glc_symporter_sf"/>
</dbReference>
<feature type="transmembrane region" description="Helical" evidence="7">
    <location>
        <begin position="253"/>
        <end position="274"/>
    </location>
</feature>
<proteinExistence type="inferred from homology"/>
<evidence type="ECO:0000256" key="7">
    <source>
        <dbReference type="SAM" id="Phobius"/>
    </source>
</evidence>
<feature type="transmembrane region" description="Helical" evidence="7">
    <location>
        <begin position="188"/>
        <end position="206"/>
    </location>
</feature>